<feature type="region of interest" description="Disordered" evidence="1">
    <location>
        <begin position="299"/>
        <end position="318"/>
    </location>
</feature>
<feature type="region of interest" description="Disordered" evidence="1">
    <location>
        <begin position="253"/>
        <end position="288"/>
    </location>
</feature>
<keyword evidence="4" id="KW-1185">Reference proteome</keyword>
<feature type="compositionally biased region" description="Polar residues" evidence="1">
    <location>
        <begin position="10"/>
        <end position="20"/>
    </location>
</feature>
<dbReference type="EMBL" id="CP141891">
    <property type="protein sequence ID" value="WRT70906.1"/>
    <property type="molecule type" value="Genomic_DNA"/>
</dbReference>
<name>A0ABZ1DAR7_9TREE</name>
<feature type="region of interest" description="Disordered" evidence="1">
    <location>
        <begin position="547"/>
        <end position="585"/>
    </location>
</feature>
<feature type="compositionally biased region" description="Low complexity" evidence="1">
    <location>
        <begin position="360"/>
        <end position="374"/>
    </location>
</feature>
<feature type="region of interest" description="Disordered" evidence="1">
    <location>
        <begin position="196"/>
        <end position="221"/>
    </location>
</feature>
<evidence type="ECO:0000256" key="2">
    <source>
        <dbReference type="SAM" id="Phobius"/>
    </source>
</evidence>
<organism evidence="3 4">
    <name type="scientific">Kwoniella shivajii</name>
    <dbReference type="NCBI Taxonomy" id="564305"/>
    <lineage>
        <taxon>Eukaryota</taxon>
        <taxon>Fungi</taxon>
        <taxon>Dikarya</taxon>
        <taxon>Basidiomycota</taxon>
        <taxon>Agaricomycotina</taxon>
        <taxon>Tremellomycetes</taxon>
        <taxon>Tremellales</taxon>
        <taxon>Cryptococcaceae</taxon>
        <taxon>Kwoniella</taxon>
    </lineage>
</organism>
<accession>A0ABZ1DAR7</accession>
<protein>
    <submittedName>
        <fullName evidence="3">Uncharacterized protein</fullName>
    </submittedName>
</protein>
<evidence type="ECO:0000313" key="3">
    <source>
        <dbReference type="EMBL" id="WRT70906.1"/>
    </source>
</evidence>
<evidence type="ECO:0000313" key="4">
    <source>
        <dbReference type="Proteomes" id="UP001329825"/>
    </source>
</evidence>
<proteinExistence type="predicted"/>
<feature type="compositionally biased region" description="Basic and acidic residues" evidence="1">
    <location>
        <begin position="409"/>
        <end position="422"/>
    </location>
</feature>
<keyword evidence="2" id="KW-0472">Membrane</keyword>
<gene>
    <name evidence="3" type="ORF">IL334_007905</name>
</gene>
<keyword evidence="2" id="KW-1133">Transmembrane helix</keyword>
<dbReference type="Proteomes" id="UP001329825">
    <property type="component" value="Chromosome 11"/>
</dbReference>
<reference evidence="3 4" key="1">
    <citation type="submission" date="2024-01" db="EMBL/GenBank/DDBJ databases">
        <title>Comparative genomics of Cryptococcus and Kwoniella reveals pathogenesis evolution and contrasting modes of karyotype evolution via chromosome fusion or intercentromeric recombination.</title>
        <authorList>
            <person name="Coelho M.A."/>
            <person name="David-Palma M."/>
            <person name="Shea T."/>
            <person name="Bowers K."/>
            <person name="McGinley-Smith S."/>
            <person name="Mohammad A.W."/>
            <person name="Gnirke A."/>
            <person name="Yurkov A.M."/>
            <person name="Nowrousian M."/>
            <person name="Sun S."/>
            <person name="Cuomo C.A."/>
            <person name="Heitman J."/>
        </authorList>
    </citation>
    <scope>NUCLEOTIDE SEQUENCE [LARGE SCALE GENOMIC DNA]</scope>
    <source>
        <strain evidence="3">CBS 11374</strain>
    </source>
</reference>
<evidence type="ECO:0000256" key="1">
    <source>
        <dbReference type="SAM" id="MobiDB-lite"/>
    </source>
</evidence>
<dbReference type="GeneID" id="87960035"/>
<feature type="region of interest" description="Disordered" evidence="1">
    <location>
        <begin position="331"/>
        <end position="434"/>
    </location>
</feature>
<feature type="compositionally biased region" description="Polar residues" evidence="1">
    <location>
        <begin position="299"/>
        <end position="310"/>
    </location>
</feature>
<dbReference type="RefSeq" id="XP_062795645.1">
    <property type="nucleotide sequence ID" value="XM_062939594.1"/>
</dbReference>
<feature type="compositionally biased region" description="Polar residues" evidence="1">
    <location>
        <begin position="385"/>
        <end position="407"/>
    </location>
</feature>
<feature type="compositionally biased region" description="Low complexity" evidence="1">
    <location>
        <begin position="196"/>
        <end position="214"/>
    </location>
</feature>
<feature type="compositionally biased region" description="Basic and acidic residues" evidence="1">
    <location>
        <begin position="572"/>
        <end position="585"/>
    </location>
</feature>
<feature type="transmembrane region" description="Helical" evidence="2">
    <location>
        <begin position="223"/>
        <end position="248"/>
    </location>
</feature>
<feature type="region of interest" description="Disordered" evidence="1">
    <location>
        <begin position="1"/>
        <end position="20"/>
    </location>
</feature>
<sequence>MLPDIKRRSQASSNRPLPRRQTLNTFDPIWGIIFLAFAGSVNSQTTNATCSKTEETSWMFNELDESPCLVWSKIQSLCLSQNSFVNVPPLLDSSYGYNLPNEKSSICQCNSISYSLMSACASCQFSSAPLPPEKEWWESCPTYTPDGLGFNETVLNIPNWAWHVWSNETFDPDVAKTITTPPSTPSYATTLSRTFPITSSTSSTNTTSSNPTSSDQGENGETAWGPIIGGVAGGIVFLVLIFLLIRWFTTRNSSGSKKPRHTLPKRIPYPYPPDGTRTDKGKAGEGQGDSFLEMLESNSRKPFSMSSKKTQNQNQNQRDELLKRRTAELMSNPKAFADPRTAPLPFTPFSRQRSDPPATPKRTTTKKGMGYTTTSQRLSGKPISLTASEMNMTQPNYQGGSVKQHQQARGRDSYHSESENHPSMDFSELPTRPTSEISSILPSLYEPKTGAKTYRASEQFTARQSNMFSPDSQYYNPNTSTPFTIDTNKTITTANNRNSNYNSKYPLLTSKTTDSGISKYPNSQYTIDSSTMNNYPPQETILNRLKDQKRDRTSGGNQGIIGAALGSGKRSSWFEKKRWSDKSVS</sequence>
<keyword evidence="2" id="KW-0812">Transmembrane</keyword>